<dbReference type="Pfam" id="PF00069">
    <property type="entry name" value="Pkinase"/>
    <property type="match status" value="1"/>
</dbReference>
<reference evidence="10 11" key="1">
    <citation type="submission" date="2017-02" db="EMBL/GenBank/DDBJ databases">
        <authorList>
            <person name="Peterson S.W."/>
        </authorList>
    </citation>
    <scope>NUCLEOTIDE SEQUENCE [LARGE SCALE GENOMIC DNA]</scope>
    <source>
        <strain evidence="10 11">ATCC 35992</strain>
    </source>
</reference>
<accession>A0A1T4VVH4</accession>
<comment type="catalytic activity">
    <reaction evidence="7">
        <text>L-threonyl-[protein] + ATP = O-phospho-L-threonyl-[protein] + ADP + H(+)</text>
        <dbReference type="Rhea" id="RHEA:46608"/>
        <dbReference type="Rhea" id="RHEA-COMP:11060"/>
        <dbReference type="Rhea" id="RHEA-COMP:11605"/>
        <dbReference type="ChEBI" id="CHEBI:15378"/>
        <dbReference type="ChEBI" id="CHEBI:30013"/>
        <dbReference type="ChEBI" id="CHEBI:30616"/>
        <dbReference type="ChEBI" id="CHEBI:61977"/>
        <dbReference type="ChEBI" id="CHEBI:456216"/>
        <dbReference type="EC" id="2.7.11.1"/>
    </reaction>
</comment>
<evidence type="ECO:0000256" key="4">
    <source>
        <dbReference type="ARBA" id="ARBA00022741"/>
    </source>
</evidence>
<dbReference type="EC" id="2.7.11.1" evidence="1"/>
<evidence type="ECO:0000256" key="6">
    <source>
        <dbReference type="ARBA" id="ARBA00022840"/>
    </source>
</evidence>
<dbReference type="EMBL" id="FUXZ01000010">
    <property type="protein sequence ID" value="SKA68947.1"/>
    <property type="molecule type" value="Genomic_DNA"/>
</dbReference>
<keyword evidence="2" id="KW-0723">Serine/threonine-protein kinase</keyword>
<name>A0A1T4VVH4_9FIRM</name>
<dbReference type="AlphaFoldDB" id="A0A1T4VVH4"/>
<evidence type="ECO:0000256" key="5">
    <source>
        <dbReference type="ARBA" id="ARBA00022777"/>
    </source>
</evidence>
<sequence>MVFHNIFGKFVNKNDEFDLSDCKIIKPLNDKGTVNQISLGSKCYVVRAISEDVVELYKQLLNTYIDNIGNVLAIIPVNQKDTETGLSKELQTMVEVNDADYIVIEDYIEGASLLAYINETGKFETEEVVDIGIKLCNILEDLHSQNPPIIHRDIKPSNIIRNFDGEIFLVDFGAGRNKCADDNMKEHDTHMLGTPGYAAPEQFGFDVSDERVDIYALGMVLNTLLIGGHSNKPIMQNPLTPIISKCTFMDKDVRYTSVELLRNELKGSVKNFEKYTGEKVSKNTLDNEDALENEDVTYDDGRPDCFLNDKYNPNLPVIEECFCTRCGDILNKQTGFDPRNKSWVCTKCGQLLFGEEGAPNTEKYPDVSWYCDKCGDYLNLQEGFTDTLGSWKCHRCGYENMIDDAHIG</sequence>
<evidence type="ECO:0000256" key="1">
    <source>
        <dbReference type="ARBA" id="ARBA00012513"/>
    </source>
</evidence>
<dbReference type="RefSeq" id="WP_078766550.1">
    <property type="nucleotide sequence ID" value="NZ_FUXZ01000010.1"/>
</dbReference>
<protein>
    <recommendedName>
        <fullName evidence="1">non-specific serine/threonine protein kinase</fullName>
        <ecNumber evidence="1">2.7.11.1</ecNumber>
    </recommendedName>
</protein>
<dbReference type="GO" id="GO:0005524">
    <property type="term" value="F:ATP binding"/>
    <property type="evidence" value="ECO:0007669"/>
    <property type="project" value="UniProtKB-KW"/>
</dbReference>
<keyword evidence="11" id="KW-1185">Reference proteome</keyword>
<dbReference type="GO" id="GO:0006888">
    <property type="term" value="P:endoplasmic reticulum to Golgi vesicle-mediated transport"/>
    <property type="evidence" value="ECO:0007669"/>
    <property type="project" value="InterPro"/>
</dbReference>
<dbReference type="Proteomes" id="UP000190814">
    <property type="component" value="Unassembled WGS sequence"/>
</dbReference>
<dbReference type="GO" id="GO:0004674">
    <property type="term" value="F:protein serine/threonine kinase activity"/>
    <property type="evidence" value="ECO:0007669"/>
    <property type="project" value="UniProtKB-KW"/>
</dbReference>
<dbReference type="SUPFAM" id="SSF82919">
    <property type="entry name" value="Zn-finger domain of Sec23/24"/>
    <property type="match status" value="2"/>
</dbReference>
<gene>
    <name evidence="10" type="ORF">SAMN02745111_01697</name>
</gene>
<dbReference type="Gene3D" id="1.10.510.10">
    <property type="entry name" value="Transferase(Phosphotransferase) domain 1"/>
    <property type="match status" value="1"/>
</dbReference>
<dbReference type="GO" id="GO:0006886">
    <property type="term" value="P:intracellular protein transport"/>
    <property type="evidence" value="ECO:0007669"/>
    <property type="project" value="InterPro"/>
</dbReference>
<organism evidence="10 11">
    <name type="scientific">Eubacterium uniforme</name>
    <dbReference type="NCBI Taxonomy" id="39495"/>
    <lineage>
        <taxon>Bacteria</taxon>
        <taxon>Bacillati</taxon>
        <taxon>Bacillota</taxon>
        <taxon>Clostridia</taxon>
        <taxon>Eubacteriales</taxon>
        <taxon>Eubacteriaceae</taxon>
        <taxon>Eubacterium</taxon>
    </lineage>
</organism>
<keyword evidence="5 10" id="KW-0418">Kinase</keyword>
<dbReference type="PROSITE" id="PS50011">
    <property type="entry name" value="PROTEIN_KINASE_DOM"/>
    <property type="match status" value="1"/>
</dbReference>
<dbReference type="SUPFAM" id="SSF56112">
    <property type="entry name" value="Protein kinase-like (PK-like)"/>
    <property type="match status" value="1"/>
</dbReference>
<dbReference type="SMART" id="SM00220">
    <property type="entry name" value="S_TKc"/>
    <property type="match status" value="1"/>
</dbReference>
<dbReference type="PANTHER" id="PTHR24363">
    <property type="entry name" value="SERINE/THREONINE PROTEIN KINASE"/>
    <property type="match status" value="1"/>
</dbReference>
<dbReference type="GO" id="GO:0030127">
    <property type="term" value="C:COPII vesicle coat"/>
    <property type="evidence" value="ECO:0007669"/>
    <property type="project" value="InterPro"/>
</dbReference>
<dbReference type="InterPro" id="IPR036174">
    <property type="entry name" value="Znf_Sec23_Sec24_sf"/>
</dbReference>
<dbReference type="InterPro" id="IPR011009">
    <property type="entry name" value="Kinase-like_dom_sf"/>
</dbReference>
<keyword evidence="4" id="KW-0547">Nucleotide-binding</keyword>
<dbReference type="OrthoDB" id="9788659at2"/>
<keyword evidence="6" id="KW-0067">ATP-binding</keyword>
<evidence type="ECO:0000256" key="8">
    <source>
        <dbReference type="ARBA" id="ARBA00048679"/>
    </source>
</evidence>
<evidence type="ECO:0000256" key="3">
    <source>
        <dbReference type="ARBA" id="ARBA00022679"/>
    </source>
</evidence>
<evidence type="ECO:0000256" key="2">
    <source>
        <dbReference type="ARBA" id="ARBA00022527"/>
    </source>
</evidence>
<keyword evidence="3" id="KW-0808">Transferase</keyword>
<dbReference type="InterPro" id="IPR000719">
    <property type="entry name" value="Prot_kinase_dom"/>
</dbReference>
<dbReference type="PANTHER" id="PTHR24363:SF0">
    <property type="entry name" value="SERINE_THREONINE KINASE LIKE DOMAIN CONTAINING 1"/>
    <property type="match status" value="1"/>
</dbReference>
<comment type="catalytic activity">
    <reaction evidence="8">
        <text>L-seryl-[protein] + ATP = O-phospho-L-seryl-[protein] + ADP + H(+)</text>
        <dbReference type="Rhea" id="RHEA:17989"/>
        <dbReference type="Rhea" id="RHEA-COMP:9863"/>
        <dbReference type="Rhea" id="RHEA-COMP:11604"/>
        <dbReference type="ChEBI" id="CHEBI:15378"/>
        <dbReference type="ChEBI" id="CHEBI:29999"/>
        <dbReference type="ChEBI" id="CHEBI:30616"/>
        <dbReference type="ChEBI" id="CHEBI:83421"/>
        <dbReference type="ChEBI" id="CHEBI:456216"/>
        <dbReference type="EC" id="2.7.11.1"/>
    </reaction>
</comment>
<proteinExistence type="predicted"/>
<dbReference type="GO" id="GO:0008270">
    <property type="term" value="F:zinc ion binding"/>
    <property type="evidence" value="ECO:0007669"/>
    <property type="project" value="InterPro"/>
</dbReference>
<evidence type="ECO:0000256" key="7">
    <source>
        <dbReference type="ARBA" id="ARBA00047899"/>
    </source>
</evidence>
<evidence type="ECO:0000259" key="9">
    <source>
        <dbReference type="PROSITE" id="PS50011"/>
    </source>
</evidence>
<feature type="domain" description="Protein kinase" evidence="9">
    <location>
        <begin position="1"/>
        <end position="353"/>
    </location>
</feature>
<evidence type="ECO:0000313" key="10">
    <source>
        <dbReference type="EMBL" id="SKA68947.1"/>
    </source>
</evidence>
<dbReference type="STRING" id="39495.SAMN02745111_01697"/>
<evidence type="ECO:0000313" key="11">
    <source>
        <dbReference type="Proteomes" id="UP000190814"/>
    </source>
</evidence>